<comment type="caution">
    <text evidence="2">The sequence shown here is derived from an EMBL/GenBank/DDBJ whole genome shotgun (WGS) entry which is preliminary data.</text>
</comment>
<dbReference type="Proteomes" id="UP001152519">
    <property type="component" value="Unassembled WGS sequence"/>
</dbReference>
<evidence type="ECO:0000313" key="2">
    <source>
        <dbReference type="EMBL" id="CAG6393397.1"/>
    </source>
</evidence>
<protein>
    <submittedName>
        <fullName evidence="2">Uncharacterized protein</fullName>
    </submittedName>
</protein>
<sequence length="103" mass="11076">MSADRHACEGNGSTGAFGADAMGKSGLGDAVGIPGGAVGRPLHRRQQVRVRNSVPWEGTPWQASVPSVSWPLWPRCPSQQCCSPAPPWPTTALSRVETRTRRW</sequence>
<evidence type="ECO:0000313" key="3">
    <source>
        <dbReference type="Proteomes" id="UP001152519"/>
    </source>
</evidence>
<organism evidence="2 3">
    <name type="scientific">Actinacidiphila cocklensis</name>
    <dbReference type="NCBI Taxonomy" id="887465"/>
    <lineage>
        <taxon>Bacteria</taxon>
        <taxon>Bacillati</taxon>
        <taxon>Actinomycetota</taxon>
        <taxon>Actinomycetes</taxon>
        <taxon>Kitasatosporales</taxon>
        <taxon>Streptomycetaceae</taxon>
        <taxon>Actinacidiphila</taxon>
    </lineage>
</organism>
<gene>
    <name evidence="2" type="ORF">SCOCK_200009</name>
</gene>
<accession>A0A9W4DPN2</accession>
<keyword evidence="3" id="KW-1185">Reference proteome</keyword>
<feature type="region of interest" description="Disordered" evidence="1">
    <location>
        <begin position="1"/>
        <end position="45"/>
    </location>
</feature>
<dbReference type="EMBL" id="CAJSLV010000049">
    <property type="protein sequence ID" value="CAG6393397.1"/>
    <property type="molecule type" value="Genomic_DNA"/>
</dbReference>
<reference evidence="2" key="1">
    <citation type="submission" date="2021-05" db="EMBL/GenBank/DDBJ databases">
        <authorList>
            <person name="Arsene-Ploetze F."/>
        </authorList>
    </citation>
    <scope>NUCLEOTIDE SEQUENCE</scope>
    <source>
        <strain evidence="2">DSM 42138</strain>
    </source>
</reference>
<evidence type="ECO:0000256" key="1">
    <source>
        <dbReference type="SAM" id="MobiDB-lite"/>
    </source>
</evidence>
<proteinExistence type="predicted"/>
<dbReference type="AlphaFoldDB" id="A0A9W4DPN2"/>
<name>A0A9W4DPN2_9ACTN</name>